<feature type="transmembrane region" description="Helical" evidence="1">
    <location>
        <begin position="104"/>
        <end position="128"/>
    </location>
</feature>
<protein>
    <recommendedName>
        <fullName evidence="4">ABC transporter permease</fullName>
    </recommendedName>
</protein>
<name>A0ABW4D7A0_9LACO</name>
<keyword evidence="1" id="KW-1133">Transmembrane helix</keyword>
<sequence>MLNQIKADAYRQIHSRGIYFTLAAAILLGGMITLNGSFYGIMVSSTTMRRLGAANWSALTGLRSATLSATILLYLAIALFVLVMGQEFSKKIYKNTLVSGISRLAFMTSKLMTLLVDVLVLTLSYYGVVILVGELTGWSAGAPLLTLIQTLGMMLLTILLFIDDILSMGVIILMLTDSIVTAALFITLWPVLMATCSDVLGWSWLTYIDFTDVVQKLALGTLKITGLVPYLVVCLAIIIAAGGASAMMLQRKEL</sequence>
<feature type="transmembrane region" description="Helical" evidence="1">
    <location>
        <begin position="227"/>
        <end position="249"/>
    </location>
</feature>
<keyword evidence="3" id="KW-1185">Reference proteome</keyword>
<evidence type="ECO:0000313" key="3">
    <source>
        <dbReference type="Proteomes" id="UP001597189"/>
    </source>
</evidence>
<accession>A0ABW4D7A0</accession>
<feature type="transmembrane region" description="Helical" evidence="1">
    <location>
        <begin position="62"/>
        <end position="83"/>
    </location>
</feature>
<keyword evidence="1" id="KW-0472">Membrane</keyword>
<gene>
    <name evidence="2" type="ORF">ACFQ44_13655</name>
</gene>
<evidence type="ECO:0008006" key="4">
    <source>
        <dbReference type="Google" id="ProtNLM"/>
    </source>
</evidence>
<comment type="caution">
    <text evidence="2">The sequence shown here is derived from an EMBL/GenBank/DDBJ whole genome shotgun (WGS) entry which is preliminary data.</text>
</comment>
<evidence type="ECO:0000256" key="1">
    <source>
        <dbReference type="SAM" id="Phobius"/>
    </source>
</evidence>
<keyword evidence="1" id="KW-0812">Transmembrane</keyword>
<organism evidence="2 3">
    <name type="scientific">Levilactobacillus lanxiensis</name>
    <dbReference type="NCBI Taxonomy" id="2799568"/>
    <lineage>
        <taxon>Bacteria</taxon>
        <taxon>Bacillati</taxon>
        <taxon>Bacillota</taxon>
        <taxon>Bacilli</taxon>
        <taxon>Lactobacillales</taxon>
        <taxon>Lactobacillaceae</taxon>
        <taxon>Levilactobacillus</taxon>
    </lineage>
</organism>
<proteinExistence type="predicted"/>
<evidence type="ECO:0000313" key="2">
    <source>
        <dbReference type="EMBL" id="MFD1456700.1"/>
    </source>
</evidence>
<dbReference type="Proteomes" id="UP001597189">
    <property type="component" value="Unassembled WGS sequence"/>
</dbReference>
<feature type="transmembrane region" description="Helical" evidence="1">
    <location>
        <begin position="20"/>
        <end position="42"/>
    </location>
</feature>
<reference evidence="3" key="1">
    <citation type="journal article" date="2019" name="Int. J. Syst. Evol. Microbiol.">
        <title>The Global Catalogue of Microorganisms (GCM) 10K type strain sequencing project: providing services to taxonomists for standard genome sequencing and annotation.</title>
        <authorList>
            <consortium name="The Broad Institute Genomics Platform"/>
            <consortium name="The Broad Institute Genome Sequencing Center for Infectious Disease"/>
            <person name="Wu L."/>
            <person name="Ma J."/>
        </authorList>
    </citation>
    <scope>NUCLEOTIDE SEQUENCE [LARGE SCALE GENOMIC DNA]</scope>
    <source>
        <strain evidence="3">CCM 8979</strain>
    </source>
</reference>
<dbReference type="EMBL" id="JBHTOD010000018">
    <property type="protein sequence ID" value="MFD1456700.1"/>
    <property type="molecule type" value="Genomic_DNA"/>
</dbReference>
<dbReference type="RefSeq" id="WP_203647174.1">
    <property type="nucleotide sequence ID" value="NZ_BOLN01000018.1"/>
</dbReference>